<dbReference type="PROSITE" id="PS50846">
    <property type="entry name" value="HMA_2"/>
    <property type="match status" value="1"/>
</dbReference>
<dbReference type="Pfam" id="PF00403">
    <property type="entry name" value="HMA"/>
    <property type="match status" value="1"/>
</dbReference>
<evidence type="ECO:0000259" key="2">
    <source>
        <dbReference type="PROSITE" id="PS50846"/>
    </source>
</evidence>
<dbReference type="Gene3D" id="3.30.70.100">
    <property type="match status" value="1"/>
</dbReference>
<feature type="domain" description="HMA" evidence="2">
    <location>
        <begin position="3"/>
        <end position="68"/>
    </location>
</feature>
<accession>A0A512HYW0</accession>
<dbReference type="InterPro" id="IPR036163">
    <property type="entry name" value="HMA_dom_sf"/>
</dbReference>
<proteinExistence type="predicted"/>
<keyword evidence="4" id="KW-1185">Reference proteome</keyword>
<dbReference type="AlphaFoldDB" id="A0A512HYW0"/>
<keyword evidence="1" id="KW-0479">Metal-binding</keyword>
<dbReference type="PRINTS" id="PR00944">
    <property type="entry name" value="CUEXPORT"/>
</dbReference>
<dbReference type="EMBL" id="BJZQ01000025">
    <property type="protein sequence ID" value="GEO90646.1"/>
    <property type="molecule type" value="Genomic_DNA"/>
</dbReference>
<gene>
    <name evidence="3" type="ORF">AFL01nite_29730</name>
</gene>
<dbReference type="InterPro" id="IPR000428">
    <property type="entry name" value="Cu-bd"/>
</dbReference>
<dbReference type="SUPFAM" id="SSF55008">
    <property type="entry name" value="HMA, heavy metal-associated domain"/>
    <property type="match status" value="1"/>
</dbReference>
<evidence type="ECO:0000256" key="1">
    <source>
        <dbReference type="ARBA" id="ARBA00022723"/>
    </source>
</evidence>
<dbReference type="OrthoDB" id="9813965at2"/>
<reference evidence="3 4" key="1">
    <citation type="submission" date="2019-07" db="EMBL/GenBank/DDBJ databases">
        <title>Whole genome shotgun sequence of Aeromicrobium flavum NBRC 107625.</title>
        <authorList>
            <person name="Hosoyama A."/>
            <person name="Uohara A."/>
            <person name="Ohji S."/>
            <person name="Ichikawa N."/>
        </authorList>
    </citation>
    <scope>NUCLEOTIDE SEQUENCE [LARGE SCALE GENOMIC DNA]</scope>
    <source>
        <strain evidence="3 4">NBRC 107625</strain>
    </source>
</reference>
<dbReference type="RefSeq" id="WP_146828788.1">
    <property type="nucleotide sequence ID" value="NZ_BAAAYQ010000001.1"/>
</dbReference>
<dbReference type="GO" id="GO:0005507">
    <property type="term" value="F:copper ion binding"/>
    <property type="evidence" value="ECO:0007669"/>
    <property type="project" value="InterPro"/>
</dbReference>
<dbReference type="CDD" id="cd00371">
    <property type="entry name" value="HMA"/>
    <property type="match status" value="1"/>
</dbReference>
<dbReference type="PROSITE" id="PS01047">
    <property type="entry name" value="HMA_1"/>
    <property type="match status" value="1"/>
</dbReference>
<evidence type="ECO:0000313" key="4">
    <source>
        <dbReference type="Proteomes" id="UP000321769"/>
    </source>
</evidence>
<sequence length="76" mass="7496">MSTTATYTVTGMTCGHCAAAVTQEVTALPGVEDVSVDVATGAVTVTSEAPLDETAVAAAVDEAGYALAGPRDLPLI</sequence>
<protein>
    <submittedName>
        <fullName evidence="3">Heavy metal transport/detoxification protein</fullName>
    </submittedName>
</protein>
<dbReference type="Proteomes" id="UP000321769">
    <property type="component" value="Unassembled WGS sequence"/>
</dbReference>
<dbReference type="InterPro" id="IPR006121">
    <property type="entry name" value="HMA_dom"/>
</dbReference>
<dbReference type="GO" id="GO:0006825">
    <property type="term" value="P:copper ion transport"/>
    <property type="evidence" value="ECO:0007669"/>
    <property type="project" value="InterPro"/>
</dbReference>
<evidence type="ECO:0000313" key="3">
    <source>
        <dbReference type="EMBL" id="GEO90646.1"/>
    </source>
</evidence>
<organism evidence="3 4">
    <name type="scientific">Aeromicrobium flavum</name>
    <dbReference type="NCBI Taxonomy" id="416568"/>
    <lineage>
        <taxon>Bacteria</taxon>
        <taxon>Bacillati</taxon>
        <taxon>Actinomycetota</taxon>
        <taxon>Actinomycetes</taxon>
        <taxon>Propionibacteriales</taxon>
        <taxon>Nocardioidaceae</taxon>
        <taxon>Aeromicrobium</taxon>
    </lineage>
</organism>
<dbReference type="InterPro" id="IPR017969">
    <property type="entry name" value="Heavy-metal-associated_CS"/>
</dbReference>
<name>A0A512HYW0_9ACTN</name>
<comment type="caution">
    <text evidence="3">The sequence shown here is derived from an EMBL/GenBank/DDBJ whole genome shotgun (WGS) entry which is preliminary data.</text>
</comment>